<reference evidence="4" key="1">
    <citation type="submission" date="2016-11" db="EMBL/GenBank/DDBJ databases">
        <title>The genome of Nicotiana attenuata.</title>
        <authorList>
            <person name="Xu S."/>
            <person name="Brockmoeller T."/>
            <person name="Gaquerel E."/>
            <person name="Navarro A."/>
            <person name="Kuhl H."/>
            <person name="Gase K."/>
            <person name="Ling Z."/>
            <person name="Zhou W."/>
            <person name="Kreitzer C."/>
            <person name="Stanke M."/>
            <person name="Tang H."/>
            <person name="Lyons E."/>
            <person name="Pandey P."/>
            <person name="Pandey S.P."/>
            <person name="Timmermann B."/>
            <person name="Baldwin I.T."/>
        </authorList>
    </citation>
    <scope>NUCLEOTIDE SEQUENCE [LARGE SCALE GENOMIC DNA]</scope>
    <source>
        <strain evidence="4">UT</strain>
    </source>
</reference>
<keyword evidence="1" id="KW-0479">Metal-binding</keyword>
<evidence type="ECO:0000313" key="4">
    <source>
        <dbReference type="EMBL" id="OIT06716.1"/>
    </source>
</evidence>
<feature type="region of interest" description="Disordered" evidence="2">
    <location>
        <begin position="116"/>
        <end position="146"/>
    </location>
</feature>
<dbReference type="PANTHER" id="PTHR47531">
    <property type="entry name" value="RING/U-BOX SUPERFAMILY PROTEIN"/>
    <property type="match status" value="1"/>
</dbReference>
<evidence type="ECO:0000256" key="1">
    <source>
        <dbReference type="PROSITE-ProRule" id="PRU00175"/>
    </source>
</evidence>
<keyword evidence="1" id="KW-0863">Zinc-finger</keyword>
<dbReference type="InterPro" id="IPR013083">
    <property type="entry name" value="Znf_RING/FYVE/PHD"/>
</dbReference>
<keyword evidence="5" id="KW-1185">Reference proteome</keyword>
<dbReference type="FunFam" id="3.30.40.10:FF:000388">
    <property type="entry name" value="Putative RING zinc finger domain superfamily protein"/>
    <property type="match status" value="1"/>
</dbReference>
<keyword evidence="1" id="KW-0862">Zinc</keyword>
<dbReference type="Gene3D" id="3.30.40.10">
    <property type="entry name" value="Zinc/RING finger domain, C3HC4 (zinc finger)"/>
    <property type="match status" value="1"/>
</dbReference>
<organism evidence="4 5">
    <name type="scientific">Nicotiana attenuata</name>
    <name type="common">Coyote tobacco</name>
    <dbReference type="NCBI Taxonomy" id="49451"/>
    <lineage>
        <taxon>Eukaryota</taxon>
        <taxon>Viridiplantae</taxon>
        <taxon>Streptophyta</taxon>
        <taxon>Embryophyta</taxon>
        <taxon>Tracheophyta</taxon>
        <taxon>Spermatophyta</taxon>
        <taxon>Magnoliopsida</taxon>
        <taxon>eudicotyledons</taxon>
        <taxon>Gunneridae</taxon>
        <taxon>Pentapetalae</taxon>
        <taxon>asterids</taxon>
        <taxon>lamiids</taxon>
        <taxon>Solanales</taxon>
        <taxon>Solanaceae</taxon>
        <taxon>Nicotianoideae</taxon>
        <taxon>Nicotianeae</taxon>
        <taxon>Nicotiana</taxon>
    </lineage>
</organism>
<dbReference type="Gramene" id="OIT06716">
    <property type="protein sequence ID" value="OIT06716"/>
    <property type="gene ID" value="A4A49_32579"/>
</dbReference>
<feature type="region of interest" description="Disordered" evidence="2">
    <location>
        <begin position="354"/>
        <end position="373"/>
    </location>
</feature>
<dbReference type="STRING" id="49451.A0A1J6IR39"/>
<sequence length="587" mass="65122">MGSSSSKNTATDSPLPPPSSPAASSSSSSSTAVVRRSRSTRSKVFLSSCLGSRDSDNEATQASEHQTKRNEVTGPSLSESKSGGRKTEWYGKVKVKKHDEPCVDSSIELDDWNESSLSDTVARRGDASSRASSSRSSNPSGRFLPRFSFRPGNMSFRLSRANSLGSARSLFASSQRFAISTDEGELPRSSSYGRFTDRNERPQSCDFFPSCFSNQSPSRCSEDATSNHLAFTPSTANFPDNFMDELHMASRRGLSGDRNDTRVECSVNLFSPRNHNYTDGFETRVSDRRSAAREPTERNISISRTLSVGRLRDRVVRRSSFPDVCSFQRETETRHASDNSVRQNLGGEISLTASEGNDLNLSNTSGLSSSGTSTSLYGSQYYAVESPRGREARYSDMLEHRSNWLERRRRIRSQVYALQRLGRRFENHSGHERSCVLSGQQRTGHCTCRIGTRGANLDSDSSARASISRIVMLAEALFEVLDEIHQQSVVLSSQPSVSSIGSVPAPIEVVESLPVKSYNKFRRSSNDEVAQCYICLVEYEEGDILRTLPCHHEFHKTCVDKWLKEIHRVCPLCRGDICQSDSFQGNV</sequence>
<dbReference type="KEGG" id="nau:109213450"/>
<evidence type="ECO:0000256" key="2">
    <source>
        <dbReference type="SAM" id="MobiDB-lite"/>
    </source>
</evidence>
<dbReference type="PROSITE" id="PS50089">
    <property type="entry name" value="ZF_RING_2"/>
    <property type="match status" value="1"/>
</dbReference>
<dbReference type="AlphaFoldDB" id="A0A1J6IR39"/>
<dbReference type="SUPFAM" id="SSF57850">
    <property type="entry name" value="RING/U-box"/>
    <property type="match status" value="1"/>
</dbReference>
<protein>
    <submittedName>
        <fullName evidence="4">E3 ubiquitin-protein ligase</fullName>
    </submittedName>
</protein>
<feature type="domain" description="RING-type" evidence="3">
    <location>
        <begin position="532"/>
        <end position="574"/>
    </location>
</feature>
<dbReference type="InterPro" id="IPR001841">
    <property type="entry name" value="Znf_RING"/>
</dbReference>
<evidence type="ECO:0000313" key="5">
    <source>
        <dbReference type="Proteomes" id="UP000187609"/>
    </source>
</evidence>
<dbReference type="OMA" id="ILPCHHD"/>
<dbReference type="Pfam" id="PF13639">
    <property type="entry name" value="zf-RING_2"/>
    <property type="match status" value="1"/>
</dbReference>
<feature type="region of interest" description="Disordered" evidence="2">
    <location>
        <begin position="1"/>
        <end position="95"/>
    </location>
</feature>
<feature type="compositionally biased region" description="Low complexity" evidence="2">
    <location>
        <begin position="128"/>
        <end position="142"/>
    </location>
</feature>
<evidence type="ECO:0000259" key="3">
    <source>
        <dbReference type="PROSITE" id="PS50089"/>
    </source>
</evidence>
<dbReference type="EMBL" id="MJEQ01037184">
    <property type="protein sequence ID" value="OIT06716.1"/>
    <property type="molecule type" value="Genomic_DNA"/>
</dbReference>
<dbReference type="Proteomes" id="UP000187609">
    <property type="component" value="Unassembled WGS sequence"/>
</dbReference>
<name>A0A1J6IR39_NICAT</name>
<feature type="compositionally biased region" description="Low complexity" evidence="2">
    <location>
        <begin position="21"/>
        <end position="34"/>
    </location>
</feature>
<dbReference type="SMART" id="SM00184">
    <property type="entry name" value="RING"/>
    <property type="match status" value="1"/>
</dbReference>
<dbReference type="SMR" id="A0A1J6IR39"/>
<feature type="compositionally biased region" description="Low complexity" evidence="2">
    <location>
        <begin position="356"/>
        <end position="373"/>
    </location>
</feature>
<gene>
    <name evidence="4" type="ORF">A4A49_32579</name>
</gene>
<dbReference type="GO" id="GO:0008270">
    <property type="term" value="F:zinc ion binding"/>
    <property type="evidence" value="ECO:0007669"/>
    <property type="project" value="UniProtKB-KW"/>
</dbReference>
<feature type="compositionally biased region" description="Basic and acidic residues" evidence="2">
    <location>
        <begin position="85"/>
        <end position="95"/>
    </location>
</feature>
<dbReference type="PANTHER" id="PTHR47531:SF2">
    <property type="entry name" value="RING_U-BOX SUPERFAMILY PROTEIN"/>
    <property type="match status" value="1"/>
</dbReference>
<proteinExistence type="predicted"/>
<comment type="caution">
    <text evidence="4">The sequence shown here is derived from an EMBL/GenBank/DDBJ whole genome shotgun (WGS) entry which is preliminary data.</text>
</comment>
<accession>A0A1J6IR39</accession>
<dbReference type="OrthoDB" id="8062037at2759"/>